<proteinExistence type="inferred from homology"/>
<dbReference type="InterPro" id="IPR050884">
    <property type="entry name" value="CNP_phosphodiesterase-III"/>
</dbReference>
<protein>
    <submittedName>
        <fullName evidence="6">Icc protein</fullName>
    </submittedName>
</protein>
<dbReference type="EMBL" id="FPBP01000005">
    <property type="protein sequence ID" value="SFU64673.1"/>
    <property type="molecule type" value="Genomic_DNA"/>
</dbReference>
<dbReference type="Pfam" id="PF00149">
    <property type="entry name" value="Metallophos"/>
    <property type="match status" value="1"/>
</dbReference>
<evidence type="ECO:0000313" key="6">
    <source>
        <dbReference type="EMBL" id="SFU64673.1"/>
    </source>
</evidence>
<dbReference type="InterPro" id="IPR026575">
    <property type="entry name" value="GpdQ/CpdA-like"/>
</dbReference>
<keyword evidence="3" id="KW-0408">Iron</keyword>
<dbReference type="GO" id="GO:0046872">
    <property type="term" value="F:metal ion binding"/>
    <property type="evidence" value="ECO:0007669"/>
    <property type="project" value="UniProtKB-KW"/>
</dbReference>
<organism evidence="6 7">
    <name type="scientific">Halomonas korlensis</name>
    <dbReference type="NCBI Taxonomy" id="463301"/>
    <lineage>
        <taxon>Bacteria</taxon>
        <taxon>Pseudomonadati</taxon>
        <taxon>Pseudomonadota</taxon>
        <taxon>Gammaproteobacteria</taxon>
        <taxon>Oceanospirillales</taxon>
        <taxon>Halomonadaceae</taxon>
        <taxon>Halomonas</taxon>
    </lineage>
</organism>
<feature type="domain" description="Calcineurin-like phosphoesterase" evidence="5">
    <location>
        <begin position="1"/>
        <end position="183"/>
    </location>
</feature>
<reference evidence="7" key="1">
    <citation type="submission" date="2016-10" db="EMBL/GenBank/DDBJ databases">
        <authorList>
            <person name="Varghese N."/>
            <person name="Submissions S."/>
        </authorList>
    </citation>
    <scope>NUCLEOTIDE SEQUENCE [LARGE SCALE GENOMIC DNA]</scope>
    <source>
        <strain evidence="7">CGMCC 1.6981</strain>
    </source>
</reference>
<dbReference type="InterPro" id="IPR029052">
    <property type="entry name" value="Metallo-depent_PP-like"/>
</dbReference>
<evidence type="ECO:0000256" key="2">
    <source>
        <dbReference type="ARBA" id="ARBA00022801"/>
    </source>
</evidence>
<dbReference type="STRING" id="463301.SAMN04487955_105123"/>
<dbReference type="InterPro" id="IPR004843">
    <property type="entry name" value="Calcineurin-like_PHP"/>
</dbReference>
<comment type="similarity">
    <text evidence="4">Belongs to the cyclic nucleotide phosphodiesterase class-III family.</text>
</comment>
<dbReference type="Proteomes" id="UP000198693">
    <property type="component" value="Unassembled WGS sequence"/>
</dbReference>
<dbReference type="SUPFAM" id="SSF56300">
    <property type="entry name" value="Metallo-dependent phosphatases"/>
    <property type="match status" value="1"/>
</dbReference>
<sequence length="246" mass="27386">MRLVQISDCHLKADASDQAHVSGPLRRLETVIEAVNRECPAQVLVTGDISEDETAASYRLAVATLNRLEAPWVWLAGNHDQPTLMAEQRELPGELNLDDWRVLMPATHVTGQPYGALGAEGLAWLETRLADDPRPTLIAMHHPPVRVGSAWLDAIGLRDSEAFWRVLETHDRVRAIFFGHVHQAYMGYRRLAGGDVAVYGCPSTHRQFLADAATFAIDEALAPGYRVIDLHGKTLDTRVERVDSWR</sequence>
<keyword evidence="1" id="KW-0479">Metal-binding</keyword>
<keyword evidence="2" id="KW-0378">Hydrolase</keyword>
<dbReference type="PANTHER" id="PTHR42988:SF2">
    <property type="entry name" value="CYCLIC NUCLEOTIDE PHOSPHODIESTERASE CBUA0032-RELATED"/>
    <property type="match status" value="1"/>
</dbReference>
<gene>
    <name evidence="6" type="ORF">SAMN04487955_105123</name>
</gene>
<dbReference type="PANTHER" id="PTHR42988">
    <property type="entry name" value="PHOSPHOHYDROLASE"/>
    <property type="match status" value="1"/>
</dbReference>
<keyword evidence="7" id="KW-1185">Reference proteome</keyword>
<evidence type="ECO:0000256" key="3">
    <source>
        <dbReference type="ARBA" id="ARBA00023004"/>
    </source>
</evidence>
<evidence type="ECO:0000256" key="4">
    <source>
        <dbReference type="ARBA" id="ARBA00025742"/>
    </source>
</evidence>
<accession>A0A1I7HVF3</accession>
<dbReference type="GO" id="GO:0004112">
    <property type="term" value="F:cyclic-nucleotide phosphodiesterase activity"/>
    <property type="evidence" value="ECO:0007669"/>
    <property type="project" value="InterPro"/>
</dbReference>
<dbReference type="Gene3D" id="3.60.21.10">
    <property type="match status" value="1"/>
</dbReference>
<name>A0A1I7HVF3_9GAMM</name>
<dbReference type="AlphaFoldDB" id="A0A1I7HVF3"/>
<dbReference type="OrthoDB" id="9784378at2"/>
<dbReference type="CDD" id="cd07402">
    <property type="entry name" value="MPP_GpdQ"/>
    <property type="match status" value="1"/>
</dbReference>
<dbReference type="RefSeq" id="WP_089795042.1">
    <property type="nucleotide sequence ID" value="NZ_FPBP01000005.1"/>
</dbReference>
<evidence type="ECO:0000256" key="1">
    <source>
        <dbReference type="ARBA" id="ARBA00022723"/>
    </source>
</evidence>
<evidence type="ECO:0000313" key="7">
    <source>
        <dbReference type="Proteomes" id="UP000198693"/>
    </source>
</evidence>
<evidence type="ECO:0000259" key="5">
    <source>
        <dbReference type="Pfam" id="PF00149"/>
    </source>
</evidence>